<dbReference type="RefSeq" id="WP_418157376.1">
    <property type="nucleotide sequence ID" value="NZ_JBBLZC010000001.1"/>
</dbReference>
<dbReference type="Pfam" id="PF01063">
    <property type="entry name" value="Aminotran_4"/>
    <property type="match status" value="1"/>
</dbReference>
<comment type="catalytic activity">
    <reaction evidence="10">
        <text>L-isoleucine + 2-oxoglutarate = (S)-3-methyl-2-oxopentanoate + L-glutamate</text>
        <dbReference type="Rhea" id="RHEA:24801"/>
        <dbReference type="ChEBI" id="CHEBI:16810"/>
        <dbReference type="ChEBI" id="CHEBI:29985"/>
        <dbReference type="ChEBI" id="CHEBI:35146"/>
        <dbReference type="ChEBI" id="CHEBI:58045"/>
        <dbReference type="EC" id="2.6.1.42"/>
    </reaction>
</comment>
<dbReference type="PANTHER" id="PTHR42743">
    <property type="entry name" value="AMINO-ACID AMINOTRANSFERASE"/>
    <property type="match status" value="1"/>
</dbReference>
<comment type="pathway">
    <text evidence="3">Amino-acid biosynthesis; L-valine biosynthesis; L-valine from pyruvate: step 4/4.</text>
</comment>
<keyword evidence="12" id="KW-0808">Transferase</keyword>
<evidence type="ECO:0000256" key="2">
    <source>
        <dbReference type="ARBA" id="ARBA00004824"/>
    </source>
</evidence>
<evidence type="ECO:0000256" key="11">
    <source>
        <dbReference type="ARBA" id="ARBA00049229"/>
    </source>
</evidence>
<comment type="caution">
    <text evidence="12">The sequence shown here is derived from an EMBL/GenBank/DDBJ whole genome shotgun (WGS) entry which is preliminary data.</text>
</comment>
<dbReference type="EMBL" id="JBBLZC010000001">
    <property type="protein sequence ID" value="MEK0081522.1"/>
    <property type="molecule type" value="Genomic_DNA"/>
</dbReference>
<comment type="catalytic activity">
    <reaction evidence="11">
        <text>L-leucine + 2-oxoglutarate = 4-methyl-2-oxopentanoate + L-glutamate</text>
        <dbReference type="Rhea" id="RHEA:18321"/>
        <dbReference type="ChEBI" id="CHEBI:16810"/>
        <dbReference type="ChEBI" id="CHEBI:17865"/>
        <dbReference type="ChEBI" id="CHEBI:29985"/>
        <dbReference type="ChEBI" id="CHEBI:57427"/>
        <dbReference type="EC" id="2.6.1.42"/>
    </reaction>
</comment>
<accession>A0ABU8XJX6</accession>
<dbReference type="InterPro" id="IPR050571">
    <property type="entry name" value="Class-IV_PLP-Dep_Aminotrnsfr"/>
</dbReference>
<evidence type="ECO:0000256" key="10">
    <source>
        <dbReference type="ARBA" id="ARBA00048798"/>
    </source>
</evidence>
<sequence>MSRIAYVNGRYLPIGAPAVPVEDRGLQFADGIYEVVKVLNGRFCDLDRHLARLERSLAALSIPMPMSRAALAAVMRETLRRNALSTAIVYVQINRGVAPRNHLFPEDVEPSLVVTVRRASLPKPRELAEGVRVITLPDQRWKRCDVKSVSLLANVLAKQKGAEAGCREVWLYDADGLVTEGSSSNAWIVDRDGRLITRPLGPEILGGITRSVILELAQTAGLEVVERPFSVEEAKAAREAFLTSTSSLVLPVTSIDGQPVANGVPGSITLELLARYRNHLQMPE</sequence>
<keyword evidence="8" id="KW-0100">Branched-chain amino acid biosynthesis</keyword>
<evidence type="ECO:0000256" key="4">
    <source>
        <dbReference type="ARBA" id="ARBA00005072"/>
    </source>
</evidence>
<gene>
    <name evidence="12" type="ORF">U1T56_00030</name>
</gene>
<dbReference type="CDD" id="cd01558">
    <property type="entry name" value="D-AAT_like"/>
    <property type="match status" value="1"/>
</dbReference>
<dbReference type="InterPro" id="IPR001544">
    <property type="entry name" value="Aminotrans_IV"/>
</dbReference>
<evidence type="ECO:0000256" key="9">
    <source>
        <dbReference type="ARBA" id="ARBA00048212"/>
    </source>
</evidence>
<comment type="function">
    <text evidence="1">Acts on leucine, isoleucine and valine.</text>
</comment>
<evidence type="ECO:0000256" key="7">
    <source>
        <dbReference type="ARBA" id="ARBA00014472"/>
    </source>
</evidence>
<keyword evidence="12" id="KW-0032">Aminotransferase</keyword>
<dbReference type="GO" id="GO:0047810">
    <property type="term" value="F:D-alanine-2-oxoglutarate aminotransferase activity"/>
    <property type="evidence" value="ECO:0007669"/>
    <property type="project" value="UniProtKB-EC"/>
</dbReference>
<keyword evidence="13" id="KW-1185">Reference proteome</keyword>
<evidence type="ECO:0000256" key="6">
    <source>
        <dbReference type="ARBA" id="ARBA00013053"/>
    </source>
</evidence>
<evidence type="ECO:0000313" key="12">
    <source>
        <dbReference type="EMBL" id="MEK0081522.1"/>
    </source>
</evidence>
<evidence type="ECO:0000256" key="1">
    <source>
        <dbReference type="ARBA" id="ARBA00003109"/>
    </source>
</evidence>
<dbReference type="Proteomes" id="UP001375743">
    <property type="component" value="Unassembled WGS sequence"/>
</dbReference>
<protein>
    <recommendedName>
        <fullName evidence="7">Probable branched-chain-amino-acid aminotransferase</fullName>
        <ecNumber evidence="6">2.6.1.42</ecNumber>
    </recommendedName>
</protein>
<organism evidence="12 13">
    <name type="scientific">Benzoatithermus flavus</name>
    <dbReference type="NCBI Taxonomy" id="3108223"/>
    <lineage>
        <taxon>Bacteria</taxon>
        <taxon>Pseudomonadati</taxon>
        <taxon>Pseudomonadota</taxon>
        <taxon>Alphaproteobacteria</taxon>
        <taxon>Geminicoccales</taxon>
        <taxon>Geminicoccaceae</taxon>
        <taxon>Benzoatithermus</taxon>
    </lineage>
</organism>
<dbReference type="NCBIfam" id="NF005209">
    <property type="entry name" value="PRK06680.1"/>
    <property type="match status" value="1"/>
</dbReference>
<dbReference type="InterPro" id="IPR043131">
    <property type="entry name" value="BCAT-like_N"/>
</dbReference>
<evidence type="ECO:0000256" key="5">
    <source>
        <dbReference type="ARBA" id="ARBA00009320"/>
    </source>
</evidence>
<name>A0ABU8XJX6_9PROT</name>
<dbReference type="PANTHER" id="PTHR42743:SF11">
    <property type="entry name" value="AMINODEOXYCHORISMATE LYASE"/>
    <property type="match status" value="1"/>
</dbReference>
<dbReference type="InterPro" id="IPR036038">
    <property type="entry name" value="Aminotransferase-like"/>
</dbReference>
<comment type="similarity">
    <text evidence="5">Belongs to the class-IV pyridoxal-phosphate-dependent aminotransferase family.</text>
</comment>
<dbReference type="Gene3D" id="3.30.470.10">
    <property type="match status" value="1"/>
</dbReference>
<comment type="pathway">
    <text evidence="4">Amino-acid biosynthesis; L-leucine biosynthesis; L-leucine from 3-methyl-2-oxobutanoate: step 4/4.</text>
</comment>
<comment type="catalytic activity">
    <reaction evidence="9">
        <text>L-valine + 2-oxoglutarate = 3-methyl-2-oxobutanoate + L-glutamate</text>
        <dbReference type="Rhea" id="RHEA:24813"/>
        <dbReference type="ChEBI" id="CHEBI:11851"/>
        <dbReference type="ChEBI" id="CHEBI:16810"/>
        <dbReference type="ChEBI" id="CHEBI:29985"/>
        <dbReference type="ChEBI" id="CHEBI:57762"/>
        <dbReference type="EC" id="2.6.1.42"/>
    </reaction>
</comment>
<evidence type="ECO:0000256" key="8">
    <source>
        <dbReference type="ARBA" id="ARBA00023304"/>
    </source>
</evidence>
<dbReference type="Gene3D" id="3.20.10.10">
    <property type="entry name" value="D-amino Acid Aminotransferase, subunit A, domain 2"/>
    <property type="match status" value="1"/>
</dbReference>
<proteinExistence type="inferred from homology"/>
<comment type="pathway">
    <text evidence="2">Amino-acid biosynthesis; L-isoleucine biosynthesis; L-isoleucine from 2-oxobutanoate: step 4/4.</text>
</comment>
<keyword evidence="8" id="KW-0028">Amino-acid biosynthesis</keyword>
<reference evidence="12 13" key="1">
    <citation type="submission" date="2024-01" db="EMBL/GenBank/DDBJ databases">
        <title>Multi-omics insights into the function and evolution of sodium benzoate biodegradation pathways in Benzoatithermus flavus gen. nov., sp. nov. from hot spring.</title>
        <authorList>
            <person name="Hu C.-J."/>
            <person name="Li W.-J."/>
        </authorList>
    </citation>
    <scope>NUCLEOTIDE SEQUENCE [LARGE SCALE GENOMIC DNA]</scope>
    <source>
        <strain evidence="12 13">SYSU G07066</strain>
    </source>
</reference>
<dbReference type="SUPFAM" id="SSF56752">
    <property type="entry name" value="D-aminoacid aminotransferase-like PLP-dependent enzymes"/>
    <property type="match status" value="1"/>
</dbReference>
<dbReference type="EC" id="2.6.1.42" evidence="6"/>
<evidence type="ECO:0000256" key="3">
    <source>
        <dbReference type="ARBA" id="ARBA00004931"/>
    </source>
</evidence>
<dbReference type="InterPro" id="IPR043132">
    <property type="entry name" value="BCAT-like_C"/>
</dbReference>
<evidence type="ECO:0000313" key="13">
    <source>
        <dbReference type="Proteomes" id="UP001375743"/>
    </source>
</evidence>